<keyword evidence="7" id="KW-0406">Ion transport</keyword>
<dbReference type="InterPro" id="IPR001702">
    <property type="entry name" value="Porin_Gram-ve"/>
</dbReference>
<evidence type="ECO:0000313" key="14">
    <source>
        <dbReference type="Proteomes" id="UP000297385"/>
    </source>
</evidence>
<keyword evidence="10" id="KW-0998">Cell outer membrane</keyword>
<evidence type="ECO:0000256" key="9">
    <source>
        <dbReference type="ARBA" id="ARBA00023136"/>
    </source>
</evidence>
<dbReference type="AlphaFoldDB" id="A0A4Y8MXH2"/>
<sequence>MMKRSLALLGILGVAATAHAQSNVTLYGLIDTSLVYTNNQKGGTNYQMSSGVESGSRWGLKGAEDLGGGLKAIFQLENGFSGTTGTLGQNGRMFGRAAFVGITSQTFGSFTAGRQNEPSADFVGPLLASNQWAGGIGAHPGDTDNLYVNGRISNSIKYLSQDFGGFRVGGLFSLGGTAGNFSNNRIWSVAAGYNRGPLAVGASYIKTAQPNTALWDGTAGAAAISPNNTPIYSGYASARTLSVASVAANYTLGSARFGLAYSNSNFSDLGSAAASAPIARYRGATVVFDNYEANFNYQVTPALLLGVAYDYTHTRGAGNAHYDQGNIGGDYFLSKRTDVYLTMAYQKASGVDSTGKQAVAALWPVTASSNSHQIVGALGLRHRF</sequence>
<evidence type="ECO:0000256" key="5">
    <source>
        <dbReference type="ARBA" id="ARBA00022692"/>
    </source>
</evidence>
<name>A0A4Y8MXH2_9BURK</name>
<dbReference type="InterPro" id="IPR023614">
    <property type="entry name" value="Porin_dom_sf"/>
</dbReference>
<evidence type="ECO:0000256" key="7">
    <source>
        <dbReference type="ARBA" id="ARBA00023065"/>
    </source>
</evidence>
<dbReference type="GO" id="GO:0034220">
    <property type="term" value="P:monoatomic ion transmembrane transport"/>
    <property type="evidence" value="ECO:0007669"/>
    <property type="project" value="InterPro"/>
</dbReference>
<keyword evidence="4" id="KW-1134">Transmembrane beta strand</keyword>
<feature type="signal peptide" evidence="11">
    <location>
        <begin position="1"/>
        <end position="20"/>
    </location>
</feature>
<protein>
    <submittedName>
        <fullName evidence="13">Porin</fullName>
    </submittedName>
</protein>
<gene>
    <name evidence="13" type="ORF">E2553_23605</name>
</gene>
<dbReference type="Gene3D" id="2.40.160.10">
    <property type="entry name" value="Porin"/>
    <property type="match status" value="1"/>
</dbReference>
<keyword evidence="3" id="KW-0813">Transport</keyword>
<dbReference type="PANTHER" id="PTHR34501">
    <property type="entry name" value="PROTEIN YDDL-RELATED"/>
    <property type="match status" value="1"/>
</dbReference>
<keyword evidence="5" id="KW-0812">Transmembrane</keyword>
<evidence type="ECO:0000256" key="2">
    <source>
        <dbReference type="ARBA" id="ARBA00011233"/>
    </source>
</evidence>
<dbReference type="GO" id="GO:0046930">
    <property type="term" value="C:pore complex"/>
    <property type="evidence" value="ECO:0007669"/>
    <property type="project" value="UniProtKB-KW"/>
</dbReference>
<feature type="domain" description="Porin" evidence="12">
    <location>
        <begin position="11"/>
        <end position="349"/>
    </location>
</feature>
<keyword evidence="8" id="KW-0626">Porin</keyword>
<dbReference type="SUPFAM" id="SSF56935">
    <property type="entry name" value="Porins"/>
    <property type="match status" value="1"/>
</dbReference>
<evidence type="ECO:0000313" key="13">
    <source>
        <dbReference type="EMBL" id="TFE42247.1"/>
    </source>
</evidence>
<evidence type="ECO:0000256" key="10">
    <source>
        <dbReference type="ARBA" id="ARBA00023237"/>
    </source>
</evidence>
<evidence type="ECO:0000256" key="1">
    <source>
        <dbReference type="ARBA" id="ARBA00004571"/>
    </source>
</evidence>
<evidence type="ECO:0000256" key="11">
    <source>
        <dbReference type="SAM" id="SignalP"/>
    </source>
</evidence>
<reference evidence="13 14" key="1">
    <citation type="submission" date="2019-03" db="EMBL/GenBank/DDBJ databases">
        <title>Complete Genome Sequence of Paraburkholderia dipogonis ICMP 19430T, a Nitrogen-fixing Symbiont of the South African Invasive Legume Dipogon lignosus in New Zealand.</title>
        <authorList>
            <person name="De Meyer S.E."/>
        </authorList>
    </citation>
    <scope>NUCLEOTIDE SEQUENCE [LARGE SCALE GENOMIC DNA]</scope>
    <source>
        <strain evidence="13 14">ICMP 19430</strain>
    </source>
</reference>
<evidence type="ECO:0000256" key="3">
    <source>
        <dbReference type="ARBA" id="ARBA00022448"/>
    </source>
</evidence>
<comment type="subcellular location">
    <subcellularLocation>
        <location evidence="1">Cell outer membrane</location>
        <topology evidence="1">Multi-pass membrane protein</topology>
    </subcellularLocation>
</comment>
<evidence type="ECO:0000256" key="8">
    <source>
        <dbReference type="ARBA" id="ARBA00023114"/>
    </source>
</evidence>
<dbReference type="PRINTS" id="PR00184">
    <property type="entry name" value="NEISSPPORIN"/>
</dbReference>
<organism evidence="13 14">
    <name type="scientific">Paraburkholderia dipogonis</name>
    <dbReference type="NCBI Taxonomy" id="1211383"/>
    <lineage>
        <taxon>Bacteria</taxon>
        <taxon>Pseudomonadati</taxon>
        <taxon>Pseudomonadota</taxon>
        <taxon>Betaproteobacteria</taxon>
        <taxon>Burkholderiales</taxon>
        <taxon>Burkholderiaceae</taxon>
        <taxon>Paraburkholderia</taxon>
    </lineage>
</organism>
<evidence type="ECO:0000259" key="12">
    <source>
        <dbReference type="Pfam" id="PF13609"/>
    </source>
</evidence>
<dbReference type="GO" id="GO:0009279">
    <property type="term" value="C:cell outer membrane"/>
    <property type="evidence" value="ECO:0007669"/>
    <property type="project" value="UniProtKB-SubCell"/>
</dbReference>
<proteinExistence type="predicted"/>
<feature type="chain" id="PRO_5021410178" evidence="11">
    <location>
        <begin position="21"/>
        <end position="384"/>
    </location>
</feature>
<dbReference type="InterPro" id="IPR002299">
    <property type="entry name" value="Porin_Neis"/>
</dbReference>
<dbReference type="PRINTS" id="PR00182">
    <property type="entry name" value="ECOLNEIPORIN"/>
</dbReference>
<dbReference type="InterPro" id="IPR050298">
    <property type="entry name" value="Gram-neg_bact_OMP"/>
</dbReference>
<accession>A0A4Y8MXH2</accession>
<dbReference type="GO" id="GO:0015288">
    <property type="term" value="F:porin activity"/>
    <property type="evidence" value="ECO:0007669"/>
    <property type="project" value="UniProtKB-KW"/>
</dbReference>
<dbReference type="PANTHER" id="PTHR34501:SF9">
    <property type="entry name" value="MAJOR OUTER MEMBRANE PROTEIN P.IA"/>
    <property type="match status" value="1"/>
</dbReference>
<evidence type="ECO:0000256" key="6">
    <source>
        <dbReference type="ARBA" id="ARBA00022729"/>
    </source>
</evidence>
<dbReference type="Pfam" id="PF13609">
    <property type="entry name" value="Porin_4"/>
    <property type="match status" value="1"/>
</dbReference>
<dbReference type="EMBL" id="SNVI01000002">
    <property type="protein sequence ID" value="TFE42247.1"/>
    <property type="molecule type" value="Genomic_DNA"/>
</dbReference>
<evidence type="ECO:0000256" key="4">
    <source>
        <dbReference type="ARBA" id="ARBA00022452"/>
    </source>
</evidence>
<dbReference type="CDD" id="cd00342">
    <property type="entry name" value="gram_neg_porins"/>
    <property type="match status" value="1"/>
</dbReference>
<comment type="subunit">
    <text evidence="2">Homotrimer.</text>
</comment>
<keyword evidence="6 11" id="KW-0732">Signal</keyword>
<comment type="caution">
    <text evidence="13">The sequence shown here is derived from an EMBL/GenBank/DDBJ whole genome shotgun (WGS) entry which is preliminary data.</text>
</comment>
<keyword evidence="9" id="KW-0472">Membrane</keyword>
<dbReference type="Proteomes" id="UP000297385">
    <property type="component" value="Unassembled WGS sequence"/>
</dbReference>
<dbReference type="InterPro" id="IPR033900">
    <property type="entry name" value="Gram_neg_porin_domain"/>
</dbReference>